<feature type="compositionally biased region" description="Low complexity" evidence="1">
    <location>
        <begin position="469"/>
        <end position="484"/>
    </location>
</feature>
<dbReference type="EMBL" id="JAPEVB010000002">
    <property type="protein sequence ID" value="KAJ4394467.1"/>
    <property type="molecule type" value="Genomic_DNA"/>
</dbReference>
<reference evidence="2" key="1">
    <citation type="submission" date="2022-10" db="EMBL/GenBank/DDBJ databases">
        <title>Tapping the CABI collections for fungal endophytes: first genome assemblies for Collariella, Neodidymelliopsis, Ascochyta clinopodiicola, Didymella pomorum, Didymosphaeria variabile, Neocosmospora piperis and Neocucurbitaria cava.</title>
        <authorList>
            <person name="Hill R."/>
        </authorList>
    </citation>
    <scope>NUCLEOTIDE SEQUENCE</scope>
    <source>
        <strain evidence="2">IMI 355082</strain>
    </source>
</reference>
<proteinExistence type="predicted"/>
<accession>A0A9W9D031</accession>
<feature type="compositionally biased region" description="Acidic residues" evidence="1">
    <location>
        <begin position="592"/>
        <end position="602"/>
    </location>
</feature>
<feature type="compositionally biased region" description="Polar residues" evidence="1">
    <location>
        <begin position="527"/>
        <end position="536"/>
    </location>
</feature>
<feature type="compositionally biased region" description="Low complexity" evidence="1">
    <location>
        <begin position="509"/>
        <end position="522"/>
    </location>
</feature>
<feature type="region of interest" description="Disordered" evidence="1">
    <location>
        <begin position="221"/>
        <end position="241"/>
    </location>
</feature>
<protein>
    <submittedName>
        <fullName evidence="2">Uncharacterized protein</fullName>
    </submittedName>
</protein>
<dbReference type="Proteomes" id="UP001140453">
    <property type="component" value="Unassembled WGS sequence"/>
</dbReference>
<feature type="region of interest" description="Disordered" evidence="1">
    <location>
        <begin position="499"/>
        <end position="602"/>
    </location>
</feature>
<sequence>MRYDDWDVLLFPSGRDARVPLKEFKVNCHVIPDTEFAQNRGTFGVPAMTCFVPSLDPGAHFHISIHCWGTPQVSQYALNYSKHPNLVKFEARILIDGRMVASTSFEPFGQWPHLITTSCEMSKQGELESLKFPSFRRELLYQNHWSPGDEIGRIKIIISEGFPRDSPSNPIERVKNVVAFSFQHAPLNILETNGIAWPNQQMWRRPQNNSAVPVPTYYPDDGPDSHIHSPRRKSYGCRSTDSSGAAMINMSSTSMPHATTISSHATFPQALSTYQKTPGTYSSSGYVDPFGDSAYQEWVASLGLAQQQQANVEPKTIWPGAVTRNSSKPASHDVNIYRMPDCIASTIDHTLESDQVGISNIGMDEDGMMDDLKVPTNTPITVNDGSTGATGLSAYWNLTSCKADHDPCPAQLGYHFPTPAISGELAHSLTHSLLNQPHPLHGTSQFVQPHQITLPAAEVRSRKENRHLNNASSARSPSSNPSPSVEAQIRKFSQTSNAFGMIGQDRDSSGTGLTSSRRTSAGEFGVNITNHATTPGRTYAGVAASTTAPGSGSEKGTKRTRDITPASVKAMDEEDESRRASPSVRAATTVSGDDEGQDQPLD</sequence>
<gene>
    <name evidence="2" type="ORF">N0V93_003685</name>
</gene>
<keyword evidence="3" id="KW-1185">Reference proteome</keyword>
<dbReference type="AlphaFoldDB" id="A0A9W9D031"/>
<feature type="region of interest" description="Disordered" evidence="1">
    <location>
        <begin position="465"/>
        <end position="485"/>
    </location>
</feature>
<comment type="caution">
    <text evidence="2">The sequence shown here is derived from an EMBL/GenBank/DDBJ whole genome shotgun (WGS) entry which is preliminary data.</text>
</comment>
<evidence type="ECO:0000313" key="3">
    <source>
        <dbReference type="Proteomes" id="UP001140453"/>
    </source>
</evidence>
<name>A0A9W9D031_9PEZI</name>
<evidence type="ECO:0000313" key="2">
    <source>
        <dbReference type="EMBL" id="KAJ4394467.1"/>
    </source>
</evidence>
<dbReference type="OrthoDB" id="5417628at2759"/>
<evidence type="ECO:0000256" key="1">
    <source>
        <dbReference type="SAM" id="MobiDB-lite"/>
    </source>
</evidence>
<organism evidence="2 3">
    <name type="scientific">Gnomoniopsis smithogilvyi</name>
    <dbReference type="NCBI Taxonomy" id="1191159"/>
    <lineage>
        <taxon>Eukaryota</taxon>
        <taxon>Fungi</taxon>
        <taxon>Dikarya</taxon>
        <taxon>Ascomycota</taxon>
        <taxon>Pezizomycotina</taxon>
        <taxon>Sordariomycetes</taxon>
        <taxon>Sordariomycetidae</taxon>
        <taxon>Diaporthales</taxon>
        <taxon>Gnomoniaceae</taxon>
        <taxon>Gnomoniopsis</taxon>
    </lineage>
</organism>